<gene>
    <name evidence="2" type="ORF">SAMN04488691_101421</name>
</gene>
<evidence type="ECO:0000313" key="3">
    <source>
        <dbReference type="Proteomes" id="UP000183894"/>
    </source>
</evidence>
<dbReference type="Pfam" id="PF24266">
    <property type="entry name" value="HTH_HVO_0163_N"/>
    <property type="match status" value="1"/>
</dbReference>
<dbReference type="InterPro" id="IPR036390">
    <property type="entry name" value="WH_DNA-bd_sf"/>
</dbReference>
<protein>
    <submittedName>
        <fullName evidence="2">Predicted transcriptional regulator, containsd two HTH domains</fullName>
    </submittedName>
</protein>
<dbReference type="PANTHER" id="PTHR36216">
    <property type="entry name" value="TRANSCRIPTIONAL REGULATOR, TRMB"/>
    <property type="match status" value="1"/>
</dbReference>
<proteinExistence type="predicted"/>
<dbReference type="Proteomes" id="UP000183894">
    <property type="component" value="Unassembled WGS sequence"/>
</dbReference>
<dbReference type="Gene3D" id="1.10.10.10">
    <property type="entry name" value="Winged helix-like DNA-binding domain superfamily/Winged helix DNA-binding domain"/>
    <property type="match status" value="2"/>
</dbReference>
<dbReference type="InterPro" id="IPR036388">
    <property type="entry name" value="WH-like_DNA-bd_sf"/>
</dbReference>
<evidence type="ECO:0000259" key="1">
    <source>
        <dbReference type="Pfam" id="PF24266"/>
    </source>
</evidence>
<dbReference type="AlphaFoldDB" id="A0A1H7GWM2"/>
<dbReference type="PANTHER" id="PTHR36216:SF1">
    <property type="entry name" value="HTH ARSR-TYPE DOMAIN-CONTAINING PROTEIN"/>
    <property type="match status" value="1"/>
</dbReference>
<dbReference type="SUPFAM" id="SSF46785">
    <property type="entry name" value="Winged helix' DNA-binding domain"/>
    <property type="match status" value="2"/>
</dbReference>
<dbReference type="OrthoDB" id="156316at2157"/>
<evidence type="ECO:0000313" key="2">
    <source>
        <dbReference type="EMBL" id="SEK42481.1"/>
    </source>
</evidence>
<name>A0A1H7GWM2_HALLR</name>
<reference evidence="2 3" key="1">
    <citation type="submission" date="2016-10" db="EMBL/GenBank/DDBJ databases">
        <authorList>
            <person name="de Groot N.N."/>
        </authorList>
    </citation>
    <scope>NUCLEOTIDE SEQUENCE [LARGE SCALE GENOMIC DNA]</scope>
    <source>
        <strain evidence="2 3">CDM_5</strain>
    </source>
</reference>
<dbReference type="EMBL" id="FOAD01000001">
    <property type="protein sequence ID" value="SEK42481.1"/>
    <property type="molecule type" value="Genomic_DNA"/>
</dbReference>
<feature type="domain" description="HVO-0163 N-terminal HTH" evidence="1">
    <location>
        <begin position="42"/>
        <end position="112"/>
    </location>
</feature>
<organism evidence="2 3">
    <name type="scientific">Haloferax larsenii</name>
    <dbReference type="NCBI Taxonomy" id="302484"/>
    <lineage>
        <taxon>Archaea</taxon>
        <taxon>Methanobacteriati</taxon>
        <taxon>Methanobacteriota</taxon>
        <taxon>Stenosarchaea group</taxon>
        <taxon>Halobacteria</taxon>
        <taxon>Halobacteriales</taxon>
        <taxon>Haloferacaceae</taxon>
        <taxon>Haloferax</taxon>
    </lineage>
</organism>
<dbReference type="RefSeq" id="WP_074791634.1">
    <property type="nucleotide sequence ID" value="NZ_FOAD01000001.1"/>
</dbReference>
<accession>A0A1H7GWM2</accession>
<sequence length="206" mass="22503">MSDRRIDEDKRATLRRFAALGAATPLVGLGGSDESDDSSKSSDARDAIVGYVAATPGAHFSKVRDDLQLGTGETQYHLRNLVDDGTLDVRRDGDYKRFFPAKRFSEFEQVALGYLRRDTPRGMLIHLLRDPDATGSKLADTLDVSRATVSTYAKELDSVGLLSREDGYAVSEPETVITLLIRYADSFGTDAAAFANDAAGFIRFDP</sequence>
<dbReference type="InterPro" id="IPR056504">
    <property type="entry name" value="HTH_HVO_0163_N"/>
</dbReference>